<proteinExistence type="inferred from homology"/>
<sequence>MHTYPPFKTACLFRQALLFTALLSPGRAFAQKEISPANNDSINLATNTFDRVYTEVEHMPQLAGKSGKRAIIDAIYKELRYPEYAIRQGIDGIVMVNFIVDKKGYARNARIVRGIGGGCDEELLRAVGLLPRFTPGTQLGKPVDVAITISITFHRDDSGRTRGEMLDTLRRVYPLVDEMPRLPNGGGNPAIFQAVQRAVIMPPEVANDTLPRKVFVGFTVGPSGVMRDVKIVRSLNANCDAAALAAVRQLPRFVGGKLNGLPASVSFTVPVLFGRLPAKR</sequence>
<evidence type="ECO:0000256" key="2">
    <source>
        <dbReference type="ARBA" id="ARBA00006555"/>
    </source>
</evidence>
<feature type="chain" id="PRO_5046857903" evidence="10">
    <location>
        <begin position="31"/>
        <end position="280"/>
    </location>
</feature>
<evidence type="ECO:0000256" key="1">
    <source>
        <dbReference type="ARBA" id="ARBA00004383"/>
    </source>
</evidence>
<evidence type="ECO:0000256" key="6">
    <source>
        <dbReference type="ARBA" id="ARBA00022692"/>
    </source>
</evidence>
<keyword evidence="4" id="KW-1003">Cell membrane</keyword>
<name>A0ABS3QB37_9BACT</name>
<dbReference type="InterPro" id="IPR037682">
    <property type="entry name" value="TonB_C"/>
</dbReference>
<dbReference type="Proteomes" id="UP000664369">
    <property type="component" value="Unassembled WGS sequence"/>
</dbReference>
<keyword evidence="10" id="KW-0732">Signal</keyword>
<dbReference type="RefSeq" id="WP_208173984.1">
    <property type="nucleotide sequence ID" value="NZ_JAGETZ010000002.1"/>
</dbReference>
<keyword evidence="6" id="KW-0812">Transmembrane</keyword>
<organism evidence="12 13">
    <name type="scientific">Hymenobacter negativus</name>
    <dbReference type="NCBI Taxonomy" id="2795026"/>
    <lineage>
        <taxon>Bacteria</taxon>
        <taxon>Pseudomonadati</taxon>
        <taxon>Bacteroidota</taxon>
        <taxon>Cytophagia</taxon>
        <taxon>Cytophagales</taxon>
        <taxon>Hymenobacteraceae</taxon>
        <taxon>Hymenobacter</taxon>
    </lineage>
</organism>
<dbReference type="SUPFAM" id="SSF74653">
    <property type="entry name" value="TolA/TonB C-terminal domain"/>
    <property type="match status" value="2"/>
</dbReference>
<dbReference type="PANTHER" id="PTHR33446">
    <property type="entry name" value="PROTEIN TONB-RELATED"/>
    <property type="match status" value="1"/>
</dbReference>
<feature type="domain" description="TonB C-terminal" evidence="11">
    <location>
        <begin position="66"/>
        <end position="162"/>
    </location>
</feature>
<dbReference type="PROSITE" id="PS52015">
    <property type="entry name" value="TONB_CTD"/>
    <property type="match status" value="1"/>
</dbReference>
<dbReference type="Gene3D" id="3.30.1150.10">
    <property type="match status" value="2"/>
</dbReference>
<comment type="subcellular location">
    <subcellularLocation>
        <location evidence="1">Cell inner membrane</location>
        <topology evidence="1">Single-pass membrane protein</topology>
        <orientation evidence="1">Periplasmic side</orientation>
    </subcellularLocation>
</comment>
<evidence type="ECO:0000256" key="5">
    <source>
        <dbReference type="ARBA" id="ARBA00022519"/>
    </source>
</evidence>
<dbReference type="InterPro" id="IPR051045">
    <property type="entry name" value="TonB-dependent_transducer"/>
</dbReference>
<evidence type="ECO:0000256" key="10">
    <source>
        <dbReference type="SAM" id="SignalP"/>
    </source>
</evidence>
<keyword evidence="9" id="KW-0472">Membrane</keyword>
<evidence type="ECO:0000256" key="3">
    <source>
        <dbReference type="ARBA" id="ARBA00022448"/>
    </source>
</evidence>
<accession>A0ABS3QB37</accession>
<keyword evidence="3" id="KW-0813">Transport</keyword>
<dbReference type="Pfam" id="PF03544">
    <property type="entry name" value="TonB_C"/>
    <property type="match status" value="2"/>
</dbReference>
<protein>
    <submittedName>
        <fullName evidence="12">TonB family protein</fullName>
    </submittedName>
</protein>
<keyword evidence="5" id="KW-0997">Cell inner membrane</keyword>
<dbReference type="InterPro" id="IPR006260">
    <property type="entry name" value="TonB/TolA_C"/>
</dbReference>
<dbReference type="PANTHER" id="PTHR33446:SF2">
    <property type="entry name" value="PROTEIN TONB"/>
    <property type="match status" value="1"/>
</dbReference>
<evidence type="ECO:0000256" key="9">
    <source>
        <dbReference type="ARBA" id="ARBA00023136"/>
    </source>
</evidence>
<dbReference type="NCBIfam" id="TIGR01352">
    <property type="entry name" value="tonB_Cterm"/>
    <property type="match status" value="2"/>
</dbReference>
<keyword evidence="7" id="KW-0653">Protein transport</keyword>
<evidence type="ECO:0000256" key="4">
    <source>
        <dbReference type="ARBA" id="ARBA00022475"/>
    </source>
</evidence>
<reference evidence="12 13" key="1">
    <citation type="submission" date="2021-03" db="EMBL/GenBank/DDBJ databases">
        <authorList>
            <person name="Kim M.K."/>
        </authorList>
    </citation>
    <scope>NUCLEOTIDE SEQUENCE [LARGE SCALE GENOMIC DNA]</scope>
    <source>
        <strain evidence="12 13">BT442</strain>
    </source>
</reference>
<evidence type="ECO:0000256" key="8">
    <source>
        <dbReference type="ARBA" id="ARBA00022989"/>
    </source>
</evidence>
<comment type="similarity">
    <text evidence="2">Belongs to the TonB family.</text>
</comment>
<feature type="signal peptide" evidence="10">
    <location>
        <begin position="1"/>
        <end position="30"/>
    </location>
</feature>
<evidence type="ECO:0000313" key="13">
    <source>
        <dbReference type="Proteomes" id="UP000664369"/>
    </source>
</evidence>
<evidence type="ECO:0000313" key="12">
    <source>
        <dbReference type="EMBL" id="MBO2008458.1"/>
    </source>
</evidence>
<keyword evidence="8" id="KW-1133">Transmembrane helix</keyword>
<keyword evidence="13" id="KW-1185">Reference proteome</keyword>
<gene>
    <name evidence="12" type="ORF">J4E00_05290</name>
</gene>
<dbReference type="EMBL" id="JAGETZ010000002">
    <property type="protein sequence ID" value="MBO2008458.1"/>
    <property type="molecule type" value="Genomic_DNA"/>
</dbReference>
<comment type="caution">
    <text evidence="12">The sequence shown here is derived from an EMBL/GenBank/DDBJ whole genome shotgun (WGS) entry which is preliminary data.</text>
</comment>
<evidence type="ECO:0000256" key="7">
    <source>
        <dbReference type="ARBA" id="ARBA00022927"/>
    </source>
</evidence>
<evidence type="ECO:0000259" key="11">
    <source>
        <dbReference type="PROSITE" id="PS52015"/>
    </source>
</evidence>